<feature type="compositionally biased region" description="Low complexity" evidence="1">
    <location>
        <begin position="25"/>
        <end position="34"/>
    </location>
</feature>
<evidence type="ECO:0000313" key="3">
    <source>
        <dbReference type="EMBL" id="KAF2586401.1"/>
    </source>
</evidence>
<sequence length="311" mass="35149">MQPLETPTEGGIATLRAPPPNGESTTGTDTTRGTQENHSDNESDSYIDGEMQEAAAVNKSAMTAYLEQRCQISSPAQHENIRRHQRPRQPCSYVQAADAYYNDLEGTQGSHNVQIFWLNSDRARLAVVHQPAKQNDTFLGGHNRLEQFVSTRKLEKKVDDLYEFLQHWVDLLCSYIARFNQEKISIPGCNTSTAISAFKRGMLRDGDLYKKLIKYQCKNVQSVLSRPGKEVTQSAYRESQKNGSVDMARHLQSLHLEDGIGQCYEADGTTCQVALEDESTRYILEPEPCSDLPRHPMFYLILKSSDLPIRF</sequence>
<dbReference type="EMBL" id="QGKY02000246">
    <property type="protein sequence ID" value="KAF2586401.1"/>
    <property type="molecule type" value="Genomic_DNA"/>
</dbReference>
<feature type="region of interest" description="Disordered" evidence="1">
    <location>
        <begin position="1"/>
        <end position="45"/>
    </location>
</feature>
<evidence type="ECO:0000313" key="2">
    <source>
        <dbReference type="EMBL" id="KAF2540691.1"/>
    </source>
</evidence>
<accession>A0A8S9JWS0</accession>
<name>A0A8S9JWS0_BRACR</name>
<dbReference type="AlphaFoldDB" id="A0A8S9JWS0"/>
<gene>
    <name evidence="2" type="ORF">F2Q68_00031429</name>
    <name evidence="3" type="ORF">F2Q70_00036250</name>
</gene>
<comment type="caution">
    <text evidence="3">The sequence shown here is derived from an EMBL/GenBank/DDBJ whole genome shotgun (WGS) entry which is preliminary data.</text>
</comment>
<reference evidence="3" key="1">
    <citation type="submission" date="2019-12" db="EMBL/GenBank/DDBJ databases">
        <title>Genome sequencing and annotation of Brassica cretica.</title>
        <authorList>
            <person name="Studholme D.J."/>
            <person name="Sarris P.F."/>
        </authorList>
    </citation>
    <scope>NUCLEOTIDE SEQUENCE</scope>
    <source>
        <strain evidence="2">PFS-001/15</strain>
        <strain evidence="3">PFS-102/07</strain>
        <tissue evidence="3">Leaf</tissue>
    </source>
</reference>
<dbReference type="EMBL" id="QGKW02002005">
    <property type="protein sequence ID" value="KAF2540691.1"/>
    <property type="molecule type" value="Genomic_DNA"/>
</dbReference>
<protein>
    <submittedName>
        <fullName evidence="3">Uncharacterized protein</fullName>
    </submittedName>
</protein>
<organism evidence="3">
    <name type="scientific">Brassica cretica</name>
    <name type="common">Mustard</name>
    <dbReference type="NCBI Taxonomy" id="69181"/>
    <lineage>
        <taxon>Eukaryota</taxon>
        <taxon>Viridiplantae</taxon>
        <taxon>Streptophyta</taxon>
        <taxon>Embryophyta</taxon>
        <taxon>Tracheophyta</taxon>
        <taxon>Spermatophyta</taxon>
        <taxon>Magnoliopsida</taxon>
        <taxon>eudicotyledons</taxon>
        <taxon>Gunneridae</taxon>
        <taxon>Pentapetalae</taxon>
        <taxon>rosids</taxon>
        <taxon>malvids</taxon>
        <taxon>Brassicales</taxon>
        <taxon>Brassicaceae</taxon>
        <taxon>Brassiceae</taxon>
        <taxon>Brassica</taxon>
    </lineage>
</organism>
<proteinExistence type="predicted"/>
<dbReference type="Proteomes" id="UP000712281">
    <property type="component" value="Unassembled WGS sequence"/>
</dbReference>
<evidence type="ECO:0000256" key="1">
    <source>
        <dbReference type="SAM" id="MobiDB-lite"/>
    </source>
</evidence>